<dbReference type="Proteomes" id="UP001140234">
    <property type="component" value="Unassembled WGS sequence"/>
</dbReference>
<proteinExistence type="predicted"/>
<organism evidence="1 2">
    <name type="scientific">Coemansia nantahalensis</name>
    <dbReference type="NCBI Taxonomy" id="2789366"/>
    <lineage>
        <taxon>Eukaryota</taxon>
        <taxon>Fungi</taxon>
        <taxon>Fungi incertae sedis</taxon>
        <taxon>Zoopagomycota</taxon>
        <taxon>Kickxellomycotina</taxon>
        <taxon>Kickxellomycetes</taxon>
        <taxon>Kickxellales</taxon>
        <taxon>Kickxellaceae</taxon>
        <taxon>Coemansia</taxon>
    </lineage>
</organism>
<keyword evidence="2" id="KW-1185">Reference proteome</keyword>
<protein>
    <submittedName>
        <fullName evidence="1">Uncharacterized protein</fullName>
    </submittedName>
</protein>
<gene>
    <name evidence="1" type="ORF">IWQ57_000976</name>
</gene>
<evidence type="ECO:0000313" key="2">
    <source>
        <dbReference type="Proteomes" id="UP001140234"/>
    </source>
</evidence>
<name>A0ACC1K5R0_9FUNG</name>
<sequence length="1204" mass="129180">MGDSGSGGGTGSAARGTFPFSLSDQASLFNFHAPTELDVDALRMGADQTLAAERLVGLPGGDLAFAGPLAGGLANAAQAQQLGSALYGMGLDGIPPLDGLYASSGMVLPPGMEQQDSTAAISGPPGLQHMAASFGMFDPLNLLSGLALPLMSPASPLGSGQGAEQATAALPATITGPQSTGHARVDQACKMCRRRKVRCDGKRPSCSFCQAKTFACVYEPATLGSHRRKRRAKGSDMGSAGFSSVARGASGGARRSSPPLSGTESDLERYSKQRRLSEMAGATESTSSSDAESDGAPSGDEGSRSGYLDALSNRQIALLDNVGTSAANASVGAGGAPVAPDDERCVRLYFENYHPQHPVLHRHTFEASVRDGTVNKPLWHAVLAIAARYGPAPTQQQPAVSGDGAADTAEPSSKPARRLRPCEYGWQHAETASAMLPAAMKAPSIEAIQTLYLLSEHHFGAGGWLAGSTYWGTAVRMFNQLQLHMTDEAFQFPAYTSHLGLHESAISPLTSQQSPANYAGEMRAPTLNNQSWIRRELVRRMRWVLFESERIHSLASGRPPLVTLEAGWVHMPCSDAIWELPEPRCAAEHERLLLHMGRYYVDTGGSLRIDMAQDADSLPGAPHGIADQQRAPNRVASMLVSVRRRKNRIHLNAHTAIVIGQMTRSRLALYRLFFPCRWPSQLMAADAPGAEADLGGGGGAAGPVVLSWEERFRRMRATIGDIEAKLAQWRVYLELMFPLREHEEGSGRTDDESSAIRCERIEYANYRFLLAALLIQNRSTVLQLQACLARRERKIRGADQEAGLGLAARQTLAHHVVPNQPDAPAMQTLRAYAQECWDAVVRQACEIADLLESHWQVRPHANPGLRVLIQPDWHAPNAIKAKINAESNLRRYPVDSATGQRAASAANADVFFSHETPPHPLLVVNCRLLDAVVRGPAATQRQPGAELALAASMNSNIHIETNANARDATTNRADPGASARAKRARRPRIPLTDAGEVDYGSADEADRPAADPFRRQLTGTAYFLFLAAKTLIMYIHQAKMSAYILARRNSDAAPAAGLGTGGASSDSGGDGILPSSSASVENGADSAHAQAMLGLDFADLSPAPQLRALADIRRMQDRLEVVMAALRASQQYWLGVDYYVLCARKLRNMMDYGPWRAEDPVSSDVLAELANEAWPAEPPPPPPPPPDADPNGDPMFVSQQPSRA</sequence>
<dbReference type="EMBL" id="JANBUJ010000135">
    <property type="protein sequence ID" value="KAJ2774108.1"/>
    <property type="molecule type" value="Genomic_DNA"/>
</dbReference>
<accession>A0ACC1K5R0</accession>
<comment type="caution">
    <text evidence="1">The sequence shown here is derived from an EMBL/GenBank/DDBJ whole genome shotgun (WGS) entry which is preliminary data.</text>
</comment>
<reference evidence="1" key="1">
    <citation type="submission" date="2022-07" db="EMBL/GenBank/DDBJ databases">
        <title>Phylogenomic reconstructions and comparative analyses of Kickxellomycotina fungi.</title>
        <authorList>
            <person name="Reynolds N.K."/>
            <person name="Stajich J.E."/>
            <person name="Barry K."/>
            <person name="Grigoriev I.V."/>
            <person name="Crous P."/>
            <person name="Smith M.E."/>
        </authorList>
    </citation>
    <scope>NUCLEOTIDE SEQUENCE</scope>
    <source>
        <strain evidence="1">CBS 109366</strain>
    </source>
</reference>
<evidence type="ECO:0000313" key="1">
    <source>
        <dbReference type="EMBL" id="KAJ2774108.1"/>
    </source>
</evidence>